<keyword evidence="2" id="KW-0472">Membrane</keyword>
<organism evidence="3 4">
    <name type="scientific">Pseudohalioglobus sediminis</name>
    <dbReference type="NCBI Taxonomy" id="2606449"/>
    <lineage>
        <taxon>Bacteria</taxon>
        <taxon>Pseudomonadati</taxon>
        <taxon>Pseudomonadota</taxon>
        <taxon>Gammaproteobacteria</taxon>
        <taxon>Cellvibrionales</taxon>
        <taxon>Halieaceae</taxon>
        <taxon>Pseudohalioglobus</taxon>
    </lineage>
</organism>
<dbReference type="Proteomes" id="UP000323708">
    <property type="component" value="Unassembled WGS sequence"/>
</dbReference>
<dbReference type="EMBL" id="VTUX01000011">
    <property type="protein sequence ID" value="KAA1188197.1"/>
    <property type="molecule type" value="Genomic_DNA"/>
</dbReference>
<evidence type="ECO:0000313" key="4">
    <source>
        <dbReference type="Proteomes" id="UP000323708"/>
    </source>
</evidence>
<dbReference type="RefSeq" id="WP_149613117.1">
    <property type="nucleotide sequence ID" value="NZ_VTUX01000011.1"/>
</dbReference>
<dbReference type="GO" id="GO:0006355">
    <property type="term" value="P:regulation of DNA-templated transcription"/>
    <property type="evidence" value="ECO:0007669"/>
    <property type="project" value="InterPro"/>
</dbReference>
<dbReference type="InterPro" id="IPR009554">
    <property type="entry name" value="Phageshock_PspB"/>
</dbReference>
<gene>
    <name evidence="3" type="primary">pspB</name>
    <name evidence="3" type="ORF">F0M18_19375</name>
</gene>
<evidence type="ECO:0000256" key="2">
    <source>
        <dbReference type="SAM" id="Phobius"/>
    </source>
</evidence>
<evidence type="ECO:0000313" key="3">
    <source>
        <dbReference type="EMBL" id="KAA1188197.1"/>
    </source>
</evidence>
<accession>A0A5B0WNN7</accession>
<dbReference type="NCBIfam" id="TIGR02976">
    <property type="entry name" value="phageshock_pspB"/>
    <property type="match status" value="1"/>
</dbReference>
<dbReference type="GO" id="GO:0009271">
    <property type="term" value="P:phage shock"/>
    <property type="evidence" value="ECO:0007669"/>
    <property type="project" value="InterPro"/>
</dbReference>
<protein>
    <submittedName>
        <fullName evidence="3">Envelope stress response membrane protein PspB</fullName>
    </submittedName>
</protein>
<dbReference type="AlphaFoldDB" id="A0A5B0WNN7"/>
<reference evidence="3 4" key="1">
    <citation type="submission" date="2019-09" db="EMBL/GenBank/DDBJ databases">
        <authorList>
            <person name="Chen X.-Y."/>
        </authorList>
    </citation>
    <scope>NUCLEOTIDE SEQUENCE [LARGE SCALE GENOMIC DNA]</scope>
    <source>
        <strain evidence="3 4">NY5</strain>
    </source>
</reference>
<dbReference type="Pfam" id="PF06667">
    <property type="entry name" value="PspB"/>
    <property type="match status" value="1"/>
</dbReference>
<feature type="transmembrane region" description="Helical" evidence="2">
    <location>
        <begin position="6"/>
        <end position="25"/>
    </location>
</feature>
<feature type="region of interest" description="Disordered" evidence="1">
    <location>
        <begin position="70"/>
        <end position="89"/>
    </location>
</feature>
<keyword evidence="4" id="KW-1185">Reference proteome</keyword>
<keyword evidence="2" id="KW-0812">Transmembrane</keyword>
<evidence type="ECO:0000256" key="1">
    <source>
        <dbReference type="SAM" id="MobiDB-lite"/>
    </source>
</evidence>
<proteinExistence type="predicted"/>
<keyword evidence="2" id="KW-1133">Transmembrane helix</keyword>
<comment type="caution">
    <text evidence="3">The sequence shown here is derived from an EMBL/GenBank/DDBJ whole genome shotgun (WGS) entry which is preliminary data.</text>
</comment>
<sequence length="89" mass="10566">MEFWKFMFVPTILFMVIVAPMWITMHYRSLSRSSRSLSQEDRESVEQMLETVDKLTERIATLESLLDADHPDWRQQDTGACKRRQADVE</sequence>
<dbReference type="NCBIfam" id="NF006993">
    <property type="entry name" value="PRK09458.1"/>
    <property type="match status" value="1"/>
</dbReference>
<name>A0A5B0WNN7_9GAMM</name>